<dbReference type="Pfam" id="PF05362">
    <property type="entry name" value="Lon_C"/>
    <property type="match status" value="1"/>
</dbReference>
<dbReference type="InterPro" id="IPR014721">
    <property type="entry name" value="Ribsml_uS5_D2-typ_fold_subgr"/>
</dbReference>
<dbReference type="SUPFAM" id="SSF54211">
    <property type="entry name" value="Ribosomal protein S5 domain 2-like"/>
    <property type="match status" value="1"/>
</dbReference>
<feature type="signal peptide" evidence="1">
    <location>
        <begin position="1"/>
        <end position="29"/>
    </location>
</feature>
<keyword evidence="4" id="KW-1185">Reference proteome</keyword>
<dbReference type="Gene3D" id="3.30.230.10">
    <property type="match status" value="1"/>
</dbReference>
<dbReference type="InterPro" id="IPR027065">
    <property type="entry name" value="Lon_Prtase"/>
</dbReference>
<dbReference type="InterPro" id="IPR020568">
    <property type="entry name" value="Ribosomal_Su5_D2-typ_SF"/>
</dbReference>
<dbReference type="GO" id="GO:0005524">
    <property type="term" value="F:ATP binding"/>
    <property type="evidence" value="ECO:0007669"/>
    <property type="project" value="InterPro"/>
</dbReference>
<evidence type="ECO:0000259" key="2">
    <source>
        <dbReference type="Pfam" id="PF05362"/>
    </source>
</evidence>
<evidence type="ECO:0000313" key="3">
    <source>
        <dbReference type="EMBL" id="SKA84251.1"/>
    </source>
</evidence>
<evidence type="ECO:0000256" key="1">
    <source>
        <dbReference type="SAM" id="SignalP"/>
    </source>
</evidence>
<feature type="chain" id="PRO_5012233664" evidence="1">
    <location>
        <begin position="30"/>
        <end position="705"/>
    </location>
</feature>
<dbReference type="STRING" id="48467.SAMN02745166_00996"/>
<dbReference type="EMBL" id="FUYE01000003">
    <property type="protein sequence ID" value="SKA84251.1"/>
    <property type="molecule type" value="Genomic_DNA"/>
</dbReference>
<dbReference type="OrthoDB" id="181236at2"/>
<accession>A0A1T4X5U5</accession>
<dbReference type="GO" id="GO:0004176">
    <property type="term" value="F:ATP-dependent peptidase activity"/>
    <property type="evidence" value="ECO:0007669"/>
    <property type="project" value="InterPro"/>
</dbReference>
<protein>
    <submittedName>
        <fullName evidence="3">Lon protease (S16) C-terminal proteolytic domain-containing protein</fullName>
    </submittedName>
</protein>
<keyword evidence="1" id="KW-0732">Signal</keyword>
<dbReference type="PANTHER" id="PTHR10046">
    <property type="entry name" value="ATP DEPENDENT LON PROTEASE FAMILY MEMBER"/>
    <property type="match status" value="1"/>
</dbReference>
<proteinExistence type="predicted"/>
<feature type="domain" description="Lon proteolytic" evidence="2">
    <location>
        <begin position="349"/>
        <end position="492"/>
    </location>
</feature>
<dbReference type="GO" id="GO:0030163">
    <property type="term" value="P:protein catabolic process"/>
    <property type="evidence" value="ECO:0007669"/>
    <property type="project" value="InterPro"/>
</dbReference>
<organism evidence="3 4">
    <name type="scientific">Prosthecobacter debontii</name>
    <dbReference type="NCBI Taxonomy" id="48467"/>
    <lineage>
        <taxon>Bacteria</taxon>
        <taxon>Pseudomonadati</taxon>
        <taxon>Verrucomicrobiota</taxon>
        <taxon>Verrucomicrobiia</taxon>
        <taxon>Verrucomicrobiales</taxon>
        <taxon>Verrucomicrobiaceae</taxon>
        <taxon>Prosthecobacter</taxon>
    </lineage>
</organism>
<dbReference type="PRINTS" id="PR00830">
    <property type="entry name" value="ENDOLAPTASE"/>
</dbReference>
<gene>
    <name evidence="3" type="ORF">SAMN02745166_00996</name>
</gene>
<dbReference type="AlphaFoldDB" id="A0A1T4X5U5"/>
<sequence length="705" mass="75729">MKMGMKKFRGCKLGRWYLGLLLSYGLVSAQEETARYEMLKFGEDKHVLTSSFKLPEGGYQGTGAVTIDPGPDRTCTLTIPDRCVIESTRFIVRAGGRLSVRGSLLRNCYIGMDPGAEVAIDSCGLEKCEFASPNALKLDFPSEIKITNSILQAGAWFSPINLMGLKMMDCVVRELESSRYTMRCAFGGALAQKSGPFTPLALARSPLIQYTRFDQCAIDRSLLLTSSHVTFENSRGLFNNLLAADGLGASTSVVLPIRWINSQPEELPTNVGLLVLNEEIAGGCRLEATVEDGVLKLKGLDVQAALPLTSILPESGTPSTDSSMQGRDTLATDGVELKLEQSHVNGLLIMQLASGREAGQVTKMNITAVPGNASLNFSQPVGSDMRIALNEVTKFMRLRHKGLAAGRSLEIAFEEKYSGKDGPSAAVACGLLVESVIMGKTWDPTFAVTGDMNADGSVQPIGGVAAKVRGATKGACKIVAVPAKNERSVQDILVLDGPGPLAAIHVFALEQFNQAVQLADSERTGTLQQAVAEFDVIRSALQRDPRQMLAILRTPHAITRLQAVLEKAPHSLSAKYLLMYAQGRVPTKLSLAGSIEAADAGAMGLSSSTKNDFSGKTALSFQPDELGGSINRLKNLRPRLDPRVWPYVDSLVSCGEIIRGELLNPSRTQNKFNEMLGRARQAGRSADAAKSKLLSDPEVIEDLGL</sequence>
<dbReference type="Proteomes" id="UP000190774">
    <property type="component" value="Unassembled WGS sequence"/>
</dbReference>
<reference evidence="4" key="1">
    <citation type="submission" date="2017-02" db="EMBL/GenBank/DDBJ databases">
        <authorList>
            <person name="Varghese N."/>
            <person name="Submissions S."/>
        </authorList>
    </citation>
    <scope>NUCLEOTIDE SEQUENCE [LARGE SCALE GENOMIC DNA]</scope>
    <source>
        <strain evidence="4">ATCC 700200</strain>
    </source>
</reference>
<evidence type="ECO:0000313" key="4">
    <source>
        <dbReference type="Proteomes" id="UP000190774"/>
    </source>
</evidence>
<keyword evidence="3" id="KW-0645">Protease</keyword>
<name>A0A1T4X5U5_9BACT</name>
<dbReference type="InterPro" id="IPR008269">
    <property type="entry name" value="Lon_proteolytic"/>
</dbReference>
<dbReference type="GO" id="GO:0004252">
    <property type="term" value="F:serine-type endopeptidase activity"/>
    <property type="evidence" value="ECO:0007669"/>
    <property type="project" value="InterPro"/>
</dbReference>
<dbReference type="GO" id="GO:0006508">
    <property type="term" value="P:proteolysis"/>
    <property type="evidence" value="ECO:0007669"/>
    <property type="project" value="UniProtKB-KW"/>
</dbReference>
<keyword evidence="3" id="KW-0378">Hydrolase</keyword>